<gene>
    <name evidence="2" type="ORF">LPTSP2_39060</name>
</gene>
<dbReference type="AlphaFoldDB" id="A0A2P2DIW1"/>
<name>A0A2P2DIW1_9LEPT</name>
<dbReference type="Gene3D" id="3.40.50.1010">
    <property type="entry name" value="5'-nuclease"/>
    <property type="match status" value="1"/>
</dbReference>
<dbReference type="RefSeq" id="WP_108961573.1">
    <property type="nucleotide sequence ID" value="NZ_BFAZ01000016.1"/>
</dbReference>
<organism evidence="2 3">
    <name type="scientific">Leptospira ellinghausenii</name>
    <dbReference type="NCBI Taxonomy" id="1917822"/>
    <lineage>
        <taxon>Bacteria</taxon>
        <taxon>Pseudomonadati</taxon>
        <taxon>Spirochaetota</taxon>
        <taxon>Spirochaetia</taxon>
        <taxon>Leptospirales</taxon>
        <taxon>Leptospiraceae</taxon>
        <taxon>Leptospira</taxon>
    </lineage>
</organism>
<proteinExistence type="predicted"/>
<dbReference type="CDD" id="cd09872">
    <property type="entry name" value="PIN_Sll0205-like"/>
    <property type="match status" value="1"/>
</dbReference>
<comment type="caution">
    <text evidence="2">The sequence shown here is derived from an EMBL/GenBank/DDBJ whole genome shotgun (WGS) entry which is preliminary data.</text>
</comment>
<evidence type="ECO:0000313" key="2">
    <source>
        <dbReference type="EMBL" id="GBF44603.1"/>
    </source>
</evidence>
<sequence>MTYLLDTHALLWVIGDSKQLSKNIIKIVQNQENQIFVSAISLWEISLKFKLGKLKLSGFKPEEIPKLLEKLNINIIELSQEEASSYHNLKEDFHKDPFDRMLIWQCISRKLTFISKDSEIKKYKISGLKTIWS</sequence>
<dbReference type="InterPro" id="IPR041705">
    <property type="entry name" value="PIN_Sll0205"/>
</dbReference>
<protein>
    <submittedName>
        <fullName evidence="2">PIN domain protein</fullName>
    </submittedName>
</protein>
<evidence type="ECO:0000259" key="1">
    <source>
        <dbReference type="Pfam" id="PF01850"/>
    </source>
</evidence>
<keyword evidence="3" id="KW-1185">Reference proteome</keyword>
<dbReference type="EMBL" id="BFAZ01000016">
    <property type="protein sequence ID" value="GBF44603.1"/>
    <property type="molecule type" value="Genomic_DNA"/>
</dbReference>
<dbReference type="InterPro" id="IPR029060">
    <property type="entry name" value="PIN-like_dom_sf"/>
</dbReference>
<dbReference type="PANTHER" id="PTHR36173">
    <property type="entry name" value="RIBONUCLEASE VAPC16-RELATED"/>
    <property type="match status" value="1"/>
</dbReference>
<accession>A0A2P2DIW1</accession>
<dbReference type="Pfam" id="PF01850">
    <property type="entry name" value="PIN"/>
    <property type="match status" value="1"/>
</dbReference>
<dbReference type="OrthoDB" id="9798990at2"/>
<dbReference type="Proteomes" id="UP000245206">
    <property type="component" value="Unassembled WGS sequence"/>
</dbReference>
<dbReference type="PANTHER" id="PTHR36173:SF2">
    <property type="entry name" value="RIBONUCLEASE VAPC16"/>
    <property type="match status" value="1"/>
</dbReference>
<feature type="domain" description="PIN" evidence="1">
    <location>
        <begin position="3"/>
        <end position="123"/>
    </location>
</feature>
<dbReference type="SUPFAM" id="SSF88723">
    <property type="entry name" value="PIN domain-like"/>
    <property type="match status" value="1"/>
</dbReference>
<dbReference type="InterPro" id="IPR052919">
    <property type="entry name" value="TA_system_RNase"/>
</dbReference>
<evidence type="ECO:0000313" key="3">
    <source>
        <dbReference type="Proteomes" id="UP000245206"/>
    </source>
</evidence>
<dbReference type="InterPro" id="IPR002716">
    <property type="entry name" value="PIN_dom"/>
</dbReference>
<reference evidence="3" key="1">
    <citation type="journal article" date="2019" name="Microbiol. Immunol.">
        <title>Molecular and phenotypic characterization of Leptospira johnsonii sp. nov., Leptospira ellinghausenii sp. nov. and Leptospira ryugenii sp. nov. isolated from soil and water in Japan.</title>
        <authorList>
            <person name="Masuzawa T."/>
            <person name="Saito M."/>
            <person name="Nakao R."/>
            <person name="Nikaido Y."/>
            <person name="Matsumoto M."/>
            <person name="Ogawa M."/>
            <person name="Yokoyama M."/>
            <person name="Hidaka Y."/>
            <person name="Tomita J."/>
            <person name="Sakakibara K."/>
            <person name="Suzuki K."/>
            <person name="Yasuda S."/>
            <person name="Sato H."/>
            <person name="Yamaguchi M."/>
            <person name="Yoshida S.I."/>
            <person name="Koizumi N."/>
            <person name="Kawamura Y."/>
        </authorList>
    </citation>
    <scope>NUCLEOTIDE SEQUENCE [LARGE SCALE GENOMIC DNA]</scope>
    <source>
        <strain evidence="3">E18</strain>
    </source>
</reference>